<evidence type="ECO:0000256" key="3">
    <source>
        <dbReference type="ARBA" id="ARBA00022457"/>
    </source>
</evidence>
<dbReference type="NCBIfam" id="TIGR00586">
    <property type="entry name" value="mutt"/>
    <property type="match status" value="1"/>
</dbReference>
<dbReference type="CDD" id="cd03425">
    <property type="entry name" value="NUDIX_MutT_NudA_like"/>
    <property type="match status" value="1"/>
</dbReference>
<protein>
    <recommendedName>
        <fullName evidence="13">8-oxo-dGTP diphosphatase</fullName>
        <ecNumber evidence="12">3.6.1.55</ecNumber>
    </recommendedName>
    <alternativeName>
        <fullName evidence="16">7,8-dihydro-8-oxoguanine-triphosphatase</fullName>
    </alternativeName>
    <alternativeName>
        <fullName evidence="15">Mutator protein MutT</fullName>
    </alternativeName>
    <alternativeName>
        <fullName evidence="14">dGTP pyrophosphohydrolase</fullName>
    </alternativeName>
</protein>
<dbReference type="EMBL" id="JBHSGG010000041">
    <property type="protein sequence ID" value="MFC4729348.1"/>
    <property type="molecule type" value="Genomic_DNA"/>
</dbReference>
<evidence type="ECO:0000256" key="16">
    <source>
        <dbReference type="ARBA" id="ARBA00042798"/>
    </source>
</evidence>
<evidence type="ECO:0000256" key="14">
    <source>
        <dbReference type="ARBA" id="ARBA00041592"/>
    </source>
</evidence>
<comment type="caution">
    <text evidence="19">The sequence shown here is derived from an EMBL/GenBank/DDBJ whole genome shotgun (WGS) entry which is preliminary data.</text>
</comment>
<dbReference type="PROSITE" id="PS51462">
    <property type="entry name" value="NUDIX"/>
    <property type="match status" value="1"/>
</dbReference>
<dbReference type="InterPro" id="IPR015797">
    <property type="entry name" value="NUDIX_hydrolase-like_dom_sf"/>
</dbReference>
<evidence type="ECO:0000259" key="18">
    <source>
        <dbReference type="PROSITE" id="PS51462"/>
    </source>
</evidence>
<evidence type="ECO:0000256" key="9">
    <source>
        <dbReference type="ARBA" id="ARBA00023204"/>
    </source>
</evidence>
<dbReference type="GO" id="GO:0016787">
    <property type="term" value="F:hydrolase activity"/>
    <property type="evidence" value="ECO:0007669"/>
    <property type="project" value="UniProtKB-KW"/>
</dbReference>
<dbReference type="PROSITE" id="PS00893">
    <property type="entry name" value="NUDIX_BOX"/>
    <property type="match status" value="1"/>
</dbReference>
<dbReference type="InterPro" id="IPR047127">
    <property type="entry name" value="MutT-like"/>
</dbReference>
<accession>A0ABV9NS46</accession>
<sequence length="317" mass="33968">MPEGPDQRPPLHVVAAVLRDARGRVLLTRRTEGRELAGLWEFPGGKVEPGESPEQALARELREELGVQIGRCTPLIAVPQAYPKRRIVLDVYLVSNWRGQARGLEKQALAWTPQDRLAVYPTPPADVPVIAALTQPATYLITPDLSAPSIREGVERALQAGVRRVQLRAPSLPDEARRTLAASLAMRCRVVGAELLLNGDATLAAELGVGVHLRAAQLASLAERPLPAGQRVAASCHDAGDLLRAQALGCDFAVLGPVQPTASHPDAVPLGWPAFARLREQVSLPLYGLGGLRPEDHAEARRHGAQGIAAIRGLWPG</sequence>
<keyword evidence="6" id="KW-0227">DNA damage</keyword>
<dbReference type="PRINTS" id="PR00502">
    <property type="entry name" value="NUDIXFAMILY"/>
</dbReference>
<dbReference type="Gene3D" id="3.90.79.10">
    <property type="entry name" value="Nucleoside Triphosphate Pyrophosphohydrolase"/>
    <property type="match status" value="1"/>
</dbReference>
<evidence type="ECO:0000256" key="7">
    <source>
        <dbReference type="ARBA" id="ARBA00022801"/>
    </source>
</evidence>
<comment type="catalytic activity">
    <reaction evidence="10">
        <text>8-oxo-dGTP + H2O = 8-oxo-dGMP + diphosphate + H(+)</text>
        <dbReference type="Rhea" id="RHEA:31575"/>
        <dbReference type="ChEBI" id="CHEBI:15377"/>
        <dbReference type="ChEBI" id="CHEBI:15378"/>
        <dbReference type="ChEBI" id="CHEBI:33019"/>
        <dbReference type="ChEBI" id="CHEBI:63224"/>
        <dbReference type="ChEBI" id="CHEBI:77896"/>
        <dbReference type="EC" id="3.6.1.55"/>
    </reaction>
</comment>
<dbReference type="RefSeq" id="WP_377005432.1">
    <property type="nucleotide sequence ID" value="NZ_JBHSGG010000041.1"/>
</dbReference>
<comment type="cofactor">
    <cofactor evidence="1">
        <name>Mg(2+)</name>
        <dbReference type="ChEBI" id="CHEBI:18420"/>
    </cofactor>
</comment>
<reference evidence="20" key="1">
    <citation type="journal article" date="2019" name="Int. J. Syst. Evol. Microbiol.">
        <title>The Global Catalogue of Microorganisms (GCM) 10K type strain sequencing project: providing services to taxonomists for standard genome sequencing and annotation.</title>
        <authorList>
            <consortium name="The Broad Institute Genomics Platform"/>
            <consortium name="The Broad Institute Genome Sequencing Center for Infectious Disease"/>
            <person name="Wu L."/>
            <person name="Ma J."/>
        </authorList>
    </citation>
    <scope>NUCLEOTIDE SEQUENCE [LARGE SCALE GENOMIC DNA]</scope>
    <source>
        <strain evidence="20">CGMCC 1.13574</strain>
    </source>
</reference>
<feature type="domain" description="Nudix hydrolase" evidence="18">
    <location>
        <begin position="9"/>
        <end position="135"/>
    </location>
</feature>
<dbReference type="InterPro" id="IPR003561">
    <property type="entry name" value="Mutator_MutT"/>
</dbReference>
<organism evidence="19 20">
    <name type="scientific">Coralloluteibacterium thermophilum</name>
    <dbReference type="NCBI Taxonomy" id="2707049"/>
    <lineage>
        <taxon>Bacteria</taxon>
        <taxon>Pseudomonadati</taxon>
        <taxon>Pseudomonadota</taxon>
        <taxon>Gammaproteobacteria</taxon>
        <taxon>Lysobacterales</taxon>
        <taxon>Lysobacteraceae</taxon>
        <taxon>Coralloluteibacterium</taxon>
    </lineage>
</organism>
<evidence type="ECO:0000256" key="6">
    <source>
        <dbReference type="ARBA" id="ARBA00022763"/>
    </source>
</evidence>
<dbReference type="InterPro" id="IPR020084">
    <property type="entry name" value="NUDIX_hydrolase_CS"/>
</dbReference>
<evidence type="ECO:0000256" key="17">
    <source>
        <dbReference type="RuleBase" id="RU003476"/>
    </source>
</evidence>
<evidence type="ECO:0000256" key="2">
    <source>
        <dbReference type="ARBA" id="ARBA00005582"/>
    </source>
</evidence>
<dbReference type="Pfam" id="PF02581">
    <property type="entry name" value="TMP-TENI"/>
    <property type="match status" value="1"/>
</dbReference>
<evidence type="ECO:0000256" key="8">
    <source>
        <dbReference type="ARBA" id="ARBA00022842"/>
    </source>
</evidence>
<keyword evidence="8" id="KW-0460">Magnesium</keyword>
<evidence type="ECO:0000256" key="12">
    <source>
        <dbReference type="ARBA" id="ARBA00038905"/>
    </source>
</evidence>
<dbReference type="InterPro" id="IPR036206">
    <property type="entry name" value="ThiamineP_synth_sf"/>
</dbReference>
<dbReference type="InterPro" id="IPR020476">
    <property type="entry name" value="Nudix_hydrolase"/>
</dbReference>
<dbReference type="SUPFAM" id="SSF51391">
    <property type="entry name" value="Thiamin phosphate synthase"/>
    <property type="match status" value="1"/>
</dbReference>
<evidence type="ECO:0000256" key="13">
    <source>
        <dbReference type="ARBA" id="ARBA00040794"/>
    </source>
</evidence>
<dbReference type="CDD" id="cd00564">
    <property type="entry name" value="TMP_TenI"/>
    <property type="match status" value="1"/>
</dbReference>
<gene>
    <name evidence="19" type="ORF">ACFO3Q_14350</name>
</gene>
<keyword evidence="7 17" id="KW-0378">Hydrolase</keyword>
<dbReference type="PANTHER" id="PTHR47707">
    <property type="entry name" value="8-OXO-DGTP DIPHOSPHATASE"/>
    <property type="match status" value="1"/>
</dbReference>
<comment type="similarity">
    <text evidence="2 17">Belongs to the Nudix hydrolase family.</text>
</comment>
<keyword evidence="5" id="KW-0479">Metal-binding</keyword>
<dbReference type="InterPro" id="IPR022998">
    <property type="entry name" value="ThiamineP_synth_TenI"/>
</dbReference>
<evidence type="ECO:0000256" key="15">
    <source>
        <dbReference type="ARBA" id="ARBA00041979"/>
    </source>
</evidence>
<dbReference type="InterPro" id="IPR013785">
    <property type="entry name" value="Aldolase_TIM"/>
</dbReference>
<evidence type="ECO:0000313" key="19">
    <source>
        <dbReference type="EMBL" id="MFC4729348.1"/>
    </source>
</evidence>
<comment type="catalytic activity">
    <reaction evidence="11">
        <text>8-oxo-GTP + H2O = 8-oxo-GMP + diphosphate + H(+)</text>
        <dbReference type="Rhea" id="RHEA:67616"/>
        <dbReference type="ChEBI" id="CHEBI:15377"/>
        <dbReference type="ChEBI" id="CHEBI:15378"/>
        <dbReference type="ChEBI" id="CHEBI:33019"/>
        <dbReference type="ChEBI" id="CHEBI:143553"/>
        <dbReference type="ChEBI" id="CHEBI:145694"/>
    </reaction>
</comment>
<keyword evidence="9" id="KW-0234">DNA repair</keyword>
<dbReference type="InterPro" id="IPR000086">
    <property type="entry name" value="NUDIX_hydrolase_dom"/>
</dbReference>
<dbReference type="PANTHER" id="PTHR47707:SF1">
    <property type="entry name" value="NUDIX HYDROLASE FAMILY PROTEIN"/>
    <property type="match status" value="1"/>
</dbReference>
<evidence type="ECO:0000256" key="10">
    <source>
        <dbReference type="ARBA" id="ARBA00035861"/>
    </source>
</evidence>
<keyword evidence="4" id="KW-0235">DNA replication</keyword>
<dbReference type="SUPFAM" id="SSF55811">
    <property type="entry name" value="Nudix"/>
    <property type="match status" value="1"/>
</dbReference>
<dbReference type="EC" id="3.6.1.55" evidence="12"/>
<name>A0ABV9NS46_9GAMM</name>
<keyword evidence="20" id="KW-1185">Reference proteome</keyword>
<proteinExistence type="inferred from homology"/>
<dbReference type="Gene3D" id="3.20.20.70">
    <property type="entry name" value="Aldolase class I"/>
    <property type="match status" value="1"/>
</dbReference>
<evidence type="ECO:0000256" key="5">
    <source>
        <dbReference type="ARBA" id="ARBA00022723"/>
    </source>
</evidence>
<dbReference type="Proteomes" id="UP001595892">
    <property type="component" value="Unassembled WGS sequence"/>
</dbReference>
<evidence type="ECO:0000256" key="4">
    <source>
        <dbReference type="ARBA" id="ARBA00022705"/>
    </source>
</evidence>
<keyword evidence="3" id="KW-0515">Mutator protein</keyword>
<evidence type="ECO:0000256" key="11">
    <source>
        <dbReference type="ARBA" id="ARBA00036904"/>
    </source>
</evidence>
<evidence type="ECO:0000256" key="1">
    <source>
        <dbReference type="ARBA" id="ARBA00001946"/>
    </source>
</evidence>
<dbReference type="Pfam" id="PF00293">
    <property type="entry name" value="NUDIX"/>
    <property type="match status" value="1"/>
</dbReference>
<evidence type="ECO:0000313" key="20">
    <source>
        <dbReference type="Proteomes" id="UP001595892"/>
    </source>
</evidence>
<dbReference type="NCBIfam" id="NF006530">
    <property type="entry name" value="PRK08999.1"/>
    <property type="match status" value="1"/>
</dbReference>